<feature type="transmembrane region" description="Helical" evidence="1">
    <location>
        <begin position="147"/>
        <end position="169"/>
    </location>
</feature>
<dbReference type="EMBL" id="CP063169">
    <property type="protein sequence ID" value="QOR69937.1"/>
    <property type="molecule type" value="Genomic_DNA"/>
</dbReference>
<dbReference type="Pfam" id="PF22564">
    <property type="entry name" value="HAAS"/>
    <property type="match status" value="1"/>
</dbReference>
<organism evidence="2 3">
    <name type="scientific">Ruania alkalisoli</name>
    <dbReference type="NCBI Taxonomy" id="2779775"/>
    <lineage>
        <taxon>Bacteria</taxon>
        <taxon>Bacillati</taxon>
        <taxon>Actinomycetota</taxon>
        <taxon>Actinomycetes</taxon>
        <taxon>Micrococcales</taxon>
        <taxon>Ruaniaceae</taxon>
        <taxon>Ruania</taxon>
    </lineage>
</organism>
<evidence type="ECO:0000313" key="2">
    <source>
        <dbReference type="EMBL" id="QOR69937.1"/>
    </source>
</evidence>
<dbReference type="AlphaFoldDB" id="A0A7M1SS13"/>
<feature type="transmembrane region" description="Helical" evidence="1">
    <location>
        <begin position="107"/>
        <end position="135"/>
    </location>
</feature>
<name>A0A7M1SS13_9MICO</name>
<sequence length="215" mass="22545">MTMTTDYTDHTGRTARYLDDLARLLDPLDPLERAEVLDTVREHLDSMIAELDEEPTDADIDRILTSLGTPGQVAEAALADWTNRSASPTAPAPEQRPALSRAWVPPVALAAIVLGSLTAPFILPVVILVAGIVLLCVSPLWSPGQKALGAIGIPAGLIPILIASLVVVQTSAGGPDQGLNAWAVIVPASAIASLAITAYVLVVGIRRATGWNRPD</sequence>
<accession>A0A7M1SS13</accession>
<keyword evidence="1" id="KW-1133">Transmembrane helix</keyword>
<keyword evidence="1" id="KW-0472">Membrane</keyword>
<evidence type="ECO:0000313" key="3">
    <source>
        <dbReference type="Proteomes" id="UP000593758"/>
    </source>
</evidence>
<evidence type="ECO:0008006" key="4">
    <source>
        <dbReference type="Google" id="ProtNLM"/>
    </source>
</evidence>
<keyword evidence="3" id="KW-1185">Reference proteome</keyword>
<dbReference type="KEGG" id="halt:IM660_14980"/>
<proteinExistence type="predicted"/>
<dbReference type="RefSeq" id="WP_193496645.1">
    <property type="nucleotide sequence ID" value="NZ_CP063169.1"/>
</dbReference>
<keyword evidence="1" id="KW-0812">Transmembrane</keyword>
<gene>
    <name evidence="2" type="ORF">IM660_14980</name>
</gene>
<protein>
    <recommendedName>
        <fullName evidence="4">DUF1700 domain-containing protein</fullName>
    </recommendedName>
</protein>
<evidence type="ECO:0000256" key="1">
    <source>
        <dbReference type="SAM" id="Phobius"/>
    </source>
</evidence>
<reference evidence="2 3" key="1">
    <citation type="submission" date="2020-10" db="EMBL/GenBank/DDBJ databases">
        <title>Haloactinobacterium sp. RN3S43, a bacterium isolated from saline soil.</title>
        <authorList>
            <person name="Sun J.-Q."/>
        </authorList>
    </citation>
    <scope>NUCLEOTIDE SEQUENCE [LARGE SCALE GENOMIC DNA]</scope>
    <source>
        <strain evidence="2 3">RN3S43</strain>
    </source>
</reference>
<dbReference type="Proteomes" id="UP000593758">
    <property type="component" value="Chromosome"/>
</dbReference>
<feature type="transmembrane region" description="Helical" evidence="1">
    <location>
        <begin position="181"/>
        <end position="205"/>
    </location>
</feature>